<dbReference type="Proteomes" id="UP001549104">
    <property type="component" value="Unassembled WGS sequence"/>
</dbReference>
<sequence>MEKRYHYITPNDYETAEQNGINYVALSQRVRDYGWDIDRAITEPLKVGVPFQPVWEQWEKIATENGISKDLFYQRIKVNKWDEKRAATHSLMAGKHLRIEWTKEEREIAERNSLSANHMNLVITRINKLGWSKERALNTPKMSLKEQAKHIAEGTRKYHRERGVNSEFNKTV</sequence>
<keyword evidence="2" id="KW-1185">Reference proteome</keyword>
<comment type="caution">
    <text evidence="1">The sequence shown here is derived from an EMBL/GenBank/DDBJ whole genome shotgun (WGS) entry which is preliminary data.</text>
</comment>
<proteinExistence type="predicted"/>
<evidence type="ECO:0000313" key="1">
    <source>
        <dbReference type="EMBL" id="MET3657869.1"/>
    </source>
</evidence>
<gene>
    <name evidence="1" type="ORF">ABIC55_002966</name>
</gene>
<dbReference type="RefSeq" id="WP_354313607.1">
    <property type="nucleotide sequence ID" value="NZ_JBEPME010000004.1"/>
</dbReference>
<name>A0ABV2K9W0_SPOPS</name>
<dbReference type="EMBL" id="JBEPME010000004">
    <property type="protein sequence ID" value="MET3657869.1"/>
    <property type="molecule type" value="Genomic_DNA"/>
</dbReference>
<organism evidence="1 2">
    <name type="scientific">Sporosarcina psychrophila</name>
    <name type="common">Bacillus psychrophilus</name>
    <dbReference type="NCBI Taxonomy" id="1476"/>
    <lineage>
        <taxon>Bacteria</taxon>
        <taxon>Bacillati</taxon>
        <taxon>Bacillota</taxon>
        <taxon>Bacilli</taxon>
        <taxon>Bacillales</taxon>
        <taxon>Caryophanaceae</taxon>
        <taxon>Sporosarcina</taxon>
    </lineage>
</organism>
<protein>
    <submittedName>
        <fullName evidence="1">Uncharacterized protein</fullName>
    </submittedName>
</protein>
<accession>A0ABV2K9W0</accession>
<reference evidence="1 2" key="1">
    <citation type="submission" date="2024-06" db="EMBL/GenBank/DDBJ databases">
        <title>Sorghum-associated microbial communities from plants grown in Nebraska, USA.</title>
        <authorList>
            <person name="Schachtman D."/>
        </authorList>
    </citation>
    <scope>NUCLEOTIDE SEQUENCE [LARGE SCALE GENOMIC DNA]</scope>
    <source>
        <strain evidence="1 2">1288</strain>
    </source>
</reference>
<evidence type="ECO:0000313" key="2">
    <source>
        <dbReference type="Proteomes" id="UP001549104"/>
    </source>
</evidence>